<dbReference type="InterPro" id="IPR050231">
    <property type="entry name" value="Iron_ascorbate_oxido_reductase"/>
</dbReference>
<evidence type="ECO:0000256" key="9">
    <source>
        <dbReference type="ARBA" id="ARBA00047725"/>
    </source>
</evidence>
<dbReference type="EC" id="1.13.12.19" evidence="4"/>
<evidence type="ECO:0000256" key="8">
    <source>
        <dbReference type="ARBA" id="ARBA00031282"/>
    </source>
</evidence>
<comment type="pathway">
    <text evidence="2">Alkene biosynthesis; ethylene biosynthesis via 2-oxoglutarate.</text>
</comment>
<proteinExistence type="inferred from homology"/>
<dbReference type="GO" id="GO:0009693">
    <property type="term" value="P:ethylene biosynthetic process"/>
    <property type="evidence" value="ECO:0007669"/>
    <property type="project" value="UniProtKB-KW"/>
</dbReference>
<dbReference type="InterPro" id="IPR026992">
    <property type="entry name" value="DIOX_N"/>
</dbReference>
<dbReference type="InterPro" id="IPR027443">
    <property type="entry name" value="IPNS-like_sf"/>
</dbReference>
<dbReference type="GO" id="GO:0102276">
    <property type="term" value="F:2-oxoglutarate oxygenase/decarboxylase (ethylene-forming) activity"/>
    <property type="evidence" value="ECO:0007669"/>
    <property type="project" value="UniProtKB-EC"/>
</dbReference>
<organism evidence="13 14">
    <name type="scientific">Pararobbsia alpina</name>
    <dbReference type="NCBI Taxonomy" id="621374"/>
    <lineage>
        <taxon>Bacteria</taxon>
        <taxon>Pseudomonadati</taxon>
        <taxon>Pseudomonadota</taxon>
        <taxon>Betaproteobacteria</taxon>
        <taxon>Burkholderiales</taxon>
        <taxon>Burkholderiaceae</taxon>
        <taxon>Pararobbsia</taxon>
    </lineage>
</organism>
<dbReference type="GO" id="GO:0046872">
    <property type="term" value="F:metal ion binding"/>
    <property type="evidence" value="ECO:0007669"/>
    <property type="project" value="UniProtKB-KW"/>
</dbReference>
<dbReference type="InterPro" id="IPR044861">
    <property type="entry name" value="IPNS-like_FE2OG_OXY"/>
</dbReference>
<comment type="catalytic activity">
    <reaction evidence="10">
        <text>L-arginine + 2-oxoglutarate + O2 = guanidine + L-glutamate 5-semialdehyde + succinate + CO2</text>
        <dbReference type="Rhea" id="RHEA:31535"/>
        <dbReference type="ChEBI" id="CHEBI:15379"/>
        <dbReference type="ChEBI" id="CHEBI:16526"/>
        <dbReference type="ChEBI" id="CHEBI:16810"/>
        <dbReference type="ChEBI" id="CHEBI:30031"/>
        <dbReference type="ChEBI" id="CHEBI:30087"/>
        <dbReference type="ChEBI" id="CHEBI:32682"/>
        <dbReference type="ChEBI" id="CHEBI:58066"/>
        <dbReference type="EC" id="1.14.20.7"/>
    </reaction>
</comment>
<evidence type="ECO:0000256" key="2">
    <source>
        <dbReference type="ARBA" id="ARBA00004767"/>
    </source>
</evidence>
<sequence>MNVKIIDYRDANAASQFAESLHETGFGVLTNHPIEHALVQGIYAEWLTFFRSPEKYNYANGEKSHDGFFSTEVSETAKGYNRKDMKEFFHIFPWGRYPSEVSPAARHYFDVAGKLASELLGWIELGTPADIRAGFSMPLSDMIVNSASTLLRVLHYPPLGDDVPDGSLRAAPHEDINLLTILPAANEPGLQVRDSKGAWHDVPCDLGTLTINIGDMLQEASRGFYPSTTHRVTNPVGEGRLQSRVSLPFFFQPRDEVRLSERYLAGEYLQERLAELRKK</sequence>
<evidence type="ECO:0000313" key="14">
    <source>
        <dbReference type="Proteomes" id="UP000494115"/>
    </source>
</evidence>
<keyword evidence="13" id="KW-0223">Dioxygenase</keyword>
<keyword evidence="11" id="KW-0408">Iron</keyword>
<dbReference type="Pfam" id="PF03171">
    <property type="entry name" value="2OG-FeII_Oxy"/>
    <property type="match status" value="1"/>
</dbReference>
<dbReference type="Gene3D" id="2.60.120.330">
    <property type="entry name" value="B-lactam Antibiotic, Isopenicillin N Synthase, Chain"/>
    <property type="match status" value="1"/>
</dbReference>
<keyword evidence="11 13" id="KW-0560">Oxidoreductase</keyword>
<dbReference type="PANTHER" id="PTHR47990">
    <property type="entry name" value="2-OXOGLUTARATE (2OG) AND FE(II)-DEPENDENT OXYGENASE SUPERFAMILY PROTEIN-RELATED"/>
    <property type="match status" value="1"/>
</dbReference>
<dbReference type="AlphaFoldDB" id="A0A6S7BKK3"/>
<comment type="catalytic activity">
    <reaction evidence="9">
        <text>2-oxoglutarate + O2 + 2 H(+) = ethene + 3 CO2 + H2O</text>
        <dbReference type="Rhea" id="RHEA:31523"/>
        <dbReference type="ChEBI" id="CHEBI:15377"/>
        <dbReference type="ChEBI" id="CHEBI:15378"/>
        <dbReference type="ChEBI" id="CHEBI:15379"/>
        <dbReference type="ChEBI" id="CHEBI:16526"/>
        <dbReference type="ChEBI" id="CHEBI:16810"/>
        <dbReference type="ChEBI" id="CHEBI:18153"/>
        <dbReference type="EC" id="1.13.12.19"/>
    </reaction>
</comment>
<gene>
    <name evidence="13" type="primary">vldW_3</name>
    <name evidence="13" type="ORF">LMG28138_05129</name>
</gene>
<dbReference type="EMBL" id="CADIKM010000046">
    <property type="protein sequence ID" value="CAB3802091.1"/>
    <property type="molecule type" value="Genomic_DNA"/>
</dbReference>
<accession>A0A6S7BKK3</accession>
<evidence type="ECO:0000256" key="7">
    <source>
        <dbReference type="ARBA" id="ARBA00031011"/>
    </source>
</evidence>
<evidence type="ECO:0000313" key="13">
    <source>
        <dbReference type="EMBL" id="CAB3802091.1"/>
    </source>
</evidence>
<name>A0A6S7BKK3_9BURK</name>
<dbReference type="Proteomes" id="UP000494115">
    <property type="component" value="Unassembled WGS sequence"/>
</dbReference>
<evidence type="ECO:0000256" key="5">
    <source>
        <dbReference type="ARBA" id="ARBA00019045"/>
    </source>
</evidence>
<reference evidence="13 14" key="1">
    <citation type="submission" date="2020-04" db="EMBL/GenBank/DDBJ databases">
        <authorList>
            <person name="De Canck E."/>
        </authorList>
    </citation>
    <scope>NUCLEOTIDE SEQUENCE [LARGE SCALE GENOMIC DNA]</scope>
    <source>
        <strain evidence="13 14">LMG 28138</strain>
    </source>
</reference>
<comment type="cofactor">
    <cofactor evidence="1">
        <name>Fe(2+)</name>
        <dbReference type="ChEBI" id="CHEBI:29033"/>
    </cofactor>
</comment>
<evidence type="ECO:0000256" key="6">
    <source>
        <dbReference type="ARBA" id="ARBA00022666"/>
    </source>
</evidence>
<dbReference type="RefSeq" id="WP_175107713.1">
    <property type="nucleotide sequence ID" value="NZ_CADIKM010000046.1"/>
</dbReference>
<dbReference type="SUPFAM" id="SSF51197">
    <property type="entry name" value="Clavaminate synthase-like"/>
    <property type="match status" value="1"/>
</dbReference>
<evidence type="ECO:0000256" key="4">
    <source>
        <dbReference type="ARBA" id="ARBA00012531"/>
    </source>
</evidence>
<evidence type="ECO:0000256" key="3">
    <source>
        <dbReference type="ARBA" id="ARBA00012293"/>
    </source>
</evidence>
<dbReference type="EC" id="1.14.20.7" evidence="3"/>
<evidence type="ECO:0000256" key="1">
    <source>
        <dbReference type="ARBA" id="ARBA00001954"/>
    </source>
</evidence>
<evidence type="ECO:0000256" key="11">
    <source>
        <dbReference type="RuleBase" id="RU003682"/>
    </source>
</evidence>
<keyword evidence="6" id="KW-0266">Ethylene biosynthesis</keyword>
<keyword evidence="14" id="KW-1185">Reference proteome</keyword>
<dbReference type="PROSITE" id="PS51471">
    <property type="entry name" value="FE2OG_OXY"/>
    <property type="match status" value="1"/>
</dbReference>
<dbReference type="Pfam" id="PF14226">
    <property type="entry name" value="DIOX_N"/>
    <property type="match status" value="1"/>
</dbReference>
<feature type="domain" description="Fe2OG dioxygenase" evidence="12">
    <location>
        <begin position="146"/>
        <end position="253"/>
    </location>
</feature>
<evidence type="ECO:0000256" key="10">
    <source>
        <dbReference type="ARBA" id="ARBA00049359"/>
    </source>
</evidence>
<keyword evidence="11" id="KW-0479">Metal-binding</keyword>
<evidence type="ECO:0000259" key="12">
    <source>
        <dbReference type="PROSITE" id="PS51471"/>
    </source>
</evidence>
<protein>
    <recommendedName>
        <fullName evidence="5">2-oxoglutarate-dependent ethylene/succinate-forming enzyme</fullName>
        <ecNumber evidence="4">1.13.12.19</ecNumber>
        <ecNumber evidence="3">1.14.20.7</ecNumber>
    </recommendedName>
    <alternativeName>
        <fullName evidence="7">2-oxoglutarate dioxygenase (ethylene-forming)</fullName>
    </alternativeName>
    <alternativeName>
        <fullName evidence="8">2-oxoglutarate/L-arginine monooxygenase/decarboxylase (succinate-forming)</fullName>
    </alternativeName>
</protein>
<comment type="similarity">
    <text evidence="11">Belongs to the iron/ascorbate-dependent oxidoreductase family.</text>
</comment>
<dbReference type="GO" id="GO:0051213">
    <property type="term" value="F:dioxygenase activity"/>
    <property type="evidence" value="ECO:0007669"/>
    <property type="project" value="UniProtKB-KW"/>
</dbReference>
<dbReference type="InterPro" id="IPR005123">
    <property type="entry name" value="Oxoglu/Fe-dep_dioxygenase_dom"/>
</dbReference>